<proteinExistence type="predicted"/>
<organism evidence="1 3">
    <name type="scientific">Iodobacter fluviatilis</name>
    <dbReference type="NCBI Taxonomy" id="537"/>
    <lineage>
        <taxon>Bacteria</taxon>
        <taxon>Pseudomonadati</taxon>
        <taxon>Pseudomonadota</taxon>
        <taxon>Betaproteobacteria</taxon>
        <taxon>Neisseriales</taxon>
        <taxon>Chitinibacteraceae</taxon>
        <taxon>Iodobacter</taxon>
    </lineage>
</organism>
<keyword evidence="4" id="KW-1185">Reference proteome</keyword>
<dbReference type="Proteomes" id="UP000295794">
    <property type="component" value="Unassembled WGS sequence"/>
</dbReference>
<name>A0A377SUY8_9NEIS</name>
<sequence length="34" mass="3951">MTKGQDFYFTDSRSPERKVTLRRFIALNGVIVGF</sequence>
<accession>A0A377SUY8</accession>
<dbReference type="Proteomes" id="UP000255108">
    <property type="component" value="Unassembled WGS sequence"/>
</dbReference>
<reference evidence="1 3" key="1">
    <citation type="submission" date="2018-06" db="EMBL/GenBank/DDBJ databases">
        <authorList>
            <consortium name="Pathogen Informatics"/>
            <person name="Doyle S."/>
        </authorList>
    </citation>
    <scope>NUCLEOTIDE SEQUENCE [LARGE SCALE GENOMIC DNA]</scope>
    <source>
        <strain evidence="1 3">NCTC11159</strain>
    </source>
</reference>
<gene>
    <name evidence="2" type="ORF">EV682_11677</name>
    <name evidence="1" type="ORF">NCTC11159_03684</name>
</gene>
<protein>
    <submittedName>
        <fullName evidence="1">Uncharacterized protein</fullName>
    </submittedName>
</protein>
<dbReference type="EMBL" id="UGHR01000003">
    <property type="protein sequence ID" value="STR45138.1"/>
    <property type="molecule type" value="Genomic_DNA"/>
</dbReference>
<dbReference type="AlphaFoldDB" id="A0A377SUY8"/>
<dbReference type="EMBL" id="SMBT01000016">
    <property type="protein sequence ID" value="TCU82243.1"/>
    <property type="molecule type" value="Genomic_DNA"/>
</dbReference>
<evidence type="ECO:0000313" key="4">
    <source>
        <dbReference type="Proteomes" id="UP000295794"/>
    </source>
</evidence>
<evidence type="ECO:0000313" key="2">
    <source>
        <dbReference type="EMBL" id="TCU82243.1"/>
    </source>
</evidence>
<evidence type="ECO:0000313" key="3">
    <source>
        <dbReference type="Proteomes" id="UP000255108"/>
    </source>
</evidence>
<reference evidence="2 4" key="2">
    <citation type="submission" date="2019-03" db="EMBL/GenBank/DDBJ databases">
        <title>Genomic Encyclopedia of Type Strains, Phase IV (KMG-IV): sequencing the most valuable type-strain genomes for metagenomic binning, comparative biology and taxonomic classification.</title>
        <authorList>
            <person name="Goeker M."/>
        </authorList>
    </citation>
    <scope>NUCLEOTIDE SEQUENCE [LARGE SCALE GENOMIC DNA]</scope>
    <source>
        <strain evidence="2 4">DSM 3764</strain>
    </source>
</reference>
<evidence type="ECO:0000313" key="1">
    <source>
        <dbReference type="EMBL" id="STR45138.1"/>
    </source>
</evidence>